<accession>A0A7X9WB73</accession>
<dbReference type="Proteomes" id="UP000550736">
    <property type="component" value="Unassembled WGS sequence"/>
</dbReference>
<name>A0A7X9WB73_STACP</name>
<dbReference type="EMBL" id="JABBMI010000069">
    <property type="protein sequence ID" value="NMK54867.1"/>
    <property type="molecule type" value="Genomic_DNA"/>
</dbReference>
<gene>
    <name evidence="2" type="ORF">HHM13_07790</name>
    <name evidence="1" type="ORF">HHM24_09045</name>
</gene>
<evidence type="ECO:0000313" key="2">
    <source>
        <dbReference type="EMBL" id="NMK97992.1"/>
    </source>
</evidence>
<evidence type="ECO:0000313" key="3">
    <source>
        <dbReference type="Proteomes" id="UP000538955"/>
    </source>
</evidence>
<dbReference type="RefSeq" id="WP_002432863.1">
    <property type="nucleotide sequence ID" value="NZ_AP014956.1"/>
</dbReference>
<protein>
    <submittedName>
        <fullName evidence="2">DUF2316 family protein</fullName>
    </submittedName>
</protein>
<reference evidence="3 4" key="1">
    <citation type="submission" date="2020-04" db="EMBL/GenBank/DDBJ databases">
        <title>The Epidemiology and Molecular Characteristics of Linezolid-Resistant Staphylococcus capitis in Huashan Hospital, Shanghai.</title>
        <authorList>
            <person name="Ding L."/>
            <person name="Li P."/>
            <person name="Yang Y."/>
            <person name="Lin D."/>
            <person name="Xu X."/>
        </authorList>
    </citation>
    <scope>NUCLEOTIDE SEQUENCE [LARGE SCALE GENOMIC DNA]</scope>
    <source>
        <strain evidence="2 4">12-86</strain>
        <strain evidence="1 3">17-84</strain>
    </source>
</reference>
<sequence>MSLNKEQRRITAIELREHFHNSTLNIEDIANKMSISVEEVEKVLNMNAPSGFFGNQLQRFIHRVWDVRDIINSNIKENGQTPEEYTYLKGEKEDYWFLQ</sequence>
<dbReference type="InterPro" id="IPR018757">
    <property type="entry name" value="DUF2316"/>
</dbReference>
<comment type="caution">
    <text evidence="2">The sequence shown here is derived from an EMBL/GenBank/DDBJ whole genome shotgun (WGS) entry which is preliminary data.</text>
</comment>
<proteinExistence type="predicted"/>
<keyword evidence="3" id="KW-1185">Reference proteome</keyword>
<organism evidence="2 4">
    <name type="scientific">Staphylococcus capitis</name>
    <dbReference type="NCBI Taxonomy" id="29388"/>
    <lineage>
        <taxon>Bacteria</taxon>
        <taxon>Bacillati</taxon>
        <taxon>Bacillota</taxon>
        <taxon>Bacilli</taxon>
        <taxon>Bacillales</taxon>
        <taxon>Staphylococcaceae</taxon>
        <taxon>Staphylococcus</taxon>
    </lineage>
</organism>
<dbReference type="Proteomes" id="UP000538955">
    <property type="component" value="Unassembled WGS sequence"/>
</dbReference>
<dbReference type="AlphaFoldDB" id="A0A7X9WB73"/>
<dbReference type="EMBL" id="JABBLX010000023">
    <property type="protein sequence ID" value="NMK97992.1"/>
    <property type="molecule type" value="Genomic_DNA"/>
</dbReference>
<dbReference type="Pfam" id="PF10078">
    <property type="entry name" value="DUF2316"/>
    <property type="match status" value="1"/>
</dbReference>
<evidence type="ECO:0000313" key="1">
    <source>
        <dbReference type="EMBL" id="NMK54867.1"/>
    </source>
</evidence>
<evidence type="ECO:0000313" key="4">
    <source>
        <dbReference type="Proteomes" id="UP000550736"/>
    </source>
</evidence>